<organism evidence="3 4">
    <name type="scientific">Favolaschia claudopus</name>
    <dbReference type="NCBI Taxonomy" id="2862362"/>
    <lineage>
        <taxon>Eukaryota</taxon>
        <taxon>Fungi</taxon>
        <taxon>Dikarya</taxon>
        <taxon>Basidiomycota</taxon>
        <taxon>Agaricomycotina</taxon>
        <taxon>Agaricomycetes</taxon>
        <taxon>Agaricomycetidae</taxon>
        <taxon>Agaricales</taxon>
        <taxon>Marasmiineae</taxon>
        <taxon>Mycenaceae</taxon>
        <taxon>Favolaschia</taxon>
    </lineage>
</organism>
<protein>
    <submittedName>
        <fullName evidence="3">Uncharacterized protein</fullName>
    </submittedName>
</protein>
<keyword evidence="4" id="KW-1185">Reference proteome</keyword>
<feature type="compositionally biased region" description="Basic and acidic residues" evidence="2">
    <location>
        <begin position="13"/>
        <end position="24"/>
    </location>
</feature>
<feature type="coiled-coil region" evidence="1">
    <location>
        <begin position="94"/>
        <end position="128"/>
    </location>
</feature>
<evidence type="ECO:0000313" key="4">
    <source>
        <dbReference type="Proteomes" id="UP001362999"/>
    </source>
</evidence>
<proteinExistence type="predicted"/>
<dbReference type="EMBL" id="JAWWNJ010000013">
    <property type="protein sequence ID" value="KAK7042763.1"/>
    <property type="molecule type" value="Genomic_DNA"/>
</dbReference>
<gene>
    <name evidence="3" type="ORF">R3P38DRAFT_2892107</name>
</gene>
<dbReference type="Proteomes" id="UP001362999">
    <property type="component" value="Unassembled WGS sequence"/>
</dbReference>
<sequence length="150" mass="17054">MSSTRQGSPHLQIKAEGDGEKENRVPSIYSTQESARKRVRVDSDAGATDGKLTRKDKVPVPLNTSAGPRQLTLTHTLADFRRLQQLLEDSFVFREELNDENLRLRNKLQTTRRELRKMRAIMEMAAQNLHNQASRRVRGVDSDDELEAGV</sequence>
<feature type="compositionally biased region" description="Basic and acidic residues" evidence="2">
    <location>
        <begin position="34"/>
        <end position="43"/>
    </location>
</feature>
<comment type="caution">
    <text evidence="3">The sequence shown here is derived from an EMBL/GenBank/DDBJ whole genome shotgun (WGS) entry which is preliminary data.</text>
</comment>
<evidence type="ECO:0000256" key="1">
    <source>
        <dbReference type="SAM" id="Coils"/>
    </source>
</evidence>
<evidence type="ECO:0000313" key="3">
    <source>
        <dbReference type="EMBL" id="KAK7042763.1"/>
    </source>
</evidence>
<name>A0AAW0CWY2_9AGAR</name>
<reference evidence="3 4" key="1">
    <citation type="journal article" date="2024" name="J Genomics">
        <title>Draft genome sequencing and assembly of Favolaschia claudopus CIRM-BRFM 2984 isolated from oak limbs.</title>
        <authorList>
            <person name="Navarro D."/>
            <person name="Drula E."/>
            <person name="Chaduli D."/>
            <person name="Cazenave R."/>
            <person name="Ahrendt S."/>
            <person name="Wang J."/>
            <person name="Lipzen A."/>
            <person name="Daum C."/>
            <person name="Barry K."/>
            <person name="Grigoriev I.V."/>
            <person name="Favel A."/>
            <person name="Rosso M.N."/>
            <person name="Martin F."/>
        </authorList>
    </citation>
    <scope>NUCLEOTIDE SEQUENCE [LARGE SCALE GENOMIC DNA]</scope>
    <source>
        <strain evidence="3 4">CIRM-BRFM 2984</strain>
    </source>
</reference>
<accession>A0AAW0CWY2</accession>
<dbReference type="AlphaFoldDB" id="A0AAW0CWY2"/>
<keyword evidence="1" id="KW-0175">Coiled coil</keyword>
<evidence type="ECO:0000256" key="2">
    <source>
        <dbReference type="SAM" id="MobiDB-lite"/>
    </source>
</evidence>
<feature type="region of interest" description="Disordered" evidence="2">
    <location>
        <begin position="1"/>
        <end position="67"/>
    </location>
</feature>